<evidence type="ECO:0000313" key="2">
    <source>
        <dbReference type="EMBL" id="KRM55346.1"/>
    </source>
</evidence>
<evidence type="ECO:0000259" key="1">
    <source>
        <dbReference type="PROSITE" id="PS50943"/>
    </source>
</evidence>
<dbReference type="Proteomes" id="UP000051679">
    <property type="component" value="Unassembled WGS sequence"/>
</dbReference>
<dbReference type="OrthoDB" id="2295932at2"/>
<dbReference type="RefSeq" id="WP_082404082.1">
    <property type="nucleotide sequence ID" value="NZ_BBAC01000018.1"/>
</dbReference>
<dbReference type="SUPFAM" id="SSF47413">
    <property type="entry name" value="lambda repressor-like DNA-binding domains"/>
    <property type="match status" value="1"/>
</dbReference>
<dbReference type="AlphaFoldDB" id="A0A0R1ZLX0"/>
<gene>
    <name evidence="2" type="ORF">FC18_GL001378</name>
</gene>
<dbReference type="SMART" id="SM00530">
    <property type="entry name" value="HTH_XRE"/>
    <property type="match status" value="1"/>
</dbReference>
<feature type="domain" description="HTH cro/C1-type" evidence="1">
    <location>
        <begin position="11"/>
        <end position="64"/>
    </location>
</feature>
<organism evidence="2 3">
    <name type="scientific">Lacticaseibacillus sharpeae JCM 1186 = DSM 20505</name>
    <dbReference type="NCBI Taxonomy" id="1291052"/>
    <lineage>
        <taxon>Bacteria</taxon>
        <taxon>Bacillati</taxon>
        <taxon>Bacillota</taxon>
        <taxon>Bacilli</taxon>
        <taxon>Lactobacillales</taxon>
        <taxon>Lactobacillaceae</taxon>
        <taxon>Lacticaseibacillus</taxon>
    </lineage>
</organism>
<dbReference type="PANTHER" id="PTHR37038:SF12">
    <property type="entry name" value="TRANSCRIPTIONAL REGULATOR"/>
    <property type="match status" value="1"/>
</dbReference>
<reference evidence="2 3" key="1">
    <citation type="journal article" date="2015" name="Genome Announc.">
        <title>Expanding the biotechnology potential of lactobacilli through comparative genomics of 213 strains and associated genera.</title>
        <authorList>
            <person name="Sun Z."/>
            <person name="Harris H.M."/>
            <person name="McCann A."/>
            <person name="Guo C."/>
            <person name="Argimon S."/>
            <person name="Zhang W."/>
            <person name="Yang X."/>
            <person name="Jeffery I.B."/>
            <person name="Cooney J.C."/>
            <person name="Kagawa T.F."/>
            <person name="Liu W."/>
            <person name="Song Y."/>
            <person name="Salvetti E."/>
            <person name="Wrobel A."/>
            <person name="Rasinkangas P."/>
            <person name="Parkhill J."/>
            <person name="Rea M.C."/>
            <person name="O'Sullivan O."/>
            <person name="Ritari J."/>
            <person name="Douillard F.P."/>
            <person name="Paul Ross R."/>
            <person name="Yang R."/>
            <person name="Briner A.E."/>
            <person name="Felis G.E."/>
            <person name="de Vos W.M."/>
            <person name="Barrangou R."/>
            <person name="Klaenhammer T.R."/>
            <person name="Caufield P.W."/>
            <person name="Cui Y."/>
            <person name="Zhang H."/>
            <person name="O'Toole P.W."/>
        </authorList>
    </citation>
    <scope>NUCLEOTIDE SEQUENCE [LARGE SCALE GENOMIC DNA]</scope>
    <source>
        <strain evidence="2 3">DSM 20505</strain>
    </source>
</reference>
<dbReference type="CDD" id="cd00093">
    <property type="entry name" value="HTH_XRE"/>
    <property type="match status" value="1"/>
</dbReference>
<dbReference type="InterPro" id="IPR010982">
    <property type="entry name" value="Lambda_DNA-bd_dom_sf"/>
</dbReference>
<dbReference type="InterPro" id="IPR053163">
    <property type="entry name" value="HTH-type_regulator_Rgg"/>
</dbReference>
<evidence type="ECO:0000313" key="3">
    <source>
        <dbReference type="Proteomes" id="UP000051679"/>
    </source>
</evidence>
<dbReference type="Pfam" id="PF01381">
    <property type="entry name" value="HTH_3"/>
    <property type="match status" value="1"/>
</dbReference>
<dbReference type="EMBL" id="AYYO01000023">
    <property type="protein sequence ID" value="KRM55346.1"/>
    <property type="molecule type" value="Genomic_DNA"/>
</dbReference>
<accession>A0A0R1ZLX0</accession>
<dbReference type="PROSITE" id="PS50943">
    <property type="entry name" value="HTH_CROC1"/>
    <property type="match status" value="1"/>
</dbReference>
<dbReference type="GO" id="GO:0003677">
    <property type="term" value="F:DNA binding"/>
    <property type="evidence" value="ECO:0007669"/>
    <property type="project" value="InterPro"/>
</dbReference>
<dbReference type="InterPro" id="IPR011990">
    <property type="entry name" value="TPR-like_helical_dom_sf"/>
</dbReference>
<dbReference type="Gene3D" id="1.25.40.10">
    <property type="entry name" value="Tetratricopeptide repeat domain"/>
    <property type="match status" value="1"/>
</dbReference>
<proteinExistence type="predicted"/>
<name>A0A0R1ZLX0_9LACO</name>
<comment type="caution">
    <text evidence="2">The sequence shown here is derived from an EMBL/GenBank/DDBJ whole genome shotgun (WGS) entry which is preliminary data.</text>
</comment>
<dbReference type="InterPro" id="IPR001387">
    <property type="entry name" value="Cro/C1-type_HTH"/>
</dbReference>
<sequence>MVSDMNYGQKFKLLRKAKGFALKQLADETISISAISRFENGKADLGLQTLDRILTKMHSSLMEFMEQHPTRTSRDVSTNIYSLVGNMQVERNVSGLQDLFQTVHAEYLQNSQLETLVHLAVIATALYSLTGKNVMRAKEIDRIYNSVFDVEVWDSDTLTVLGSIAVLLDPPRLEIVFNDLVSNAPTIMRQDFIAAGDLWDNMLNCYEIALGRDVEIATRMHAKLSQLAVPYLALDYQIRIYFLNQLFAGLTGKDELERLTAKKNVFAIIGLLIDVGNPLVARQYADIADGVLEGN</sequence>
<protein>
    <recommendedName>
        <fullName evidence="1">HTH cro/C1-type domain-containing protein</fullName>
    </recommendedName>
</protein>
<dbReference type="PATRIC" id="fig|1291052.5.peg.1397"/>
<keyword evidence="3" id="KW-1185">Reference proteome</keyword>
<dbReference type="PANTHER" id="PTHR37038">
    <property type="entry name" value="TRANSCRIPTIONAL REGULATOR-RELATED"/>
    <property type="match status" value="1"/>
</dbReference>
<dbReference type="STRING" id="1291052.FC18_GL001378"/>